<dbReference type="EMBL" id="CP039371">
    <property type="protein sequence ID" value="QCI11625.1"/>
    <property type="molecule type" value="Genomic_DNA"/>
</dbReference>
<dbReference type="PANTHER" id="PTHR39339:SF1">
    <property type="entry name" value="CHAD DOMAIN-CONTAINING PROTEIN"/>
    <property type="match status" value="1"/>
</dbReference>
<sequence>MAAMLDHVVAQILAQQVRLLACRERLAADTDSEALHDLRTNVRRLRSLLRPLRGLPGVEQLEEACKSLGELTTPLRDREVLAAELLRRGLTAAGQRRQAGRAQAFANVARSAQLTRVLAIVDAFPLFLRAAGREGLVPNLDKRIDRRLVKQWHKLHDALRDPTHDRHRLRLLIKRARYGDEAYPQLDHAGKKLQKLLKRAQGDLGDWHDRLQWLLQARDHADLAPCRGDWEQELHEAERTSDVTLDALLKALGRGKAGK</sequence>
<dbReference type="AlphaFoldDB" id="A0A4D6XFT0"/>
<dbReference type="RefSeq" id="WP_136913792.1">
    <property type="nucleotide sequence ID" value="NZ_CP039371.1"/>
</dbReference>
<accession>A0A4D6XFT0</accession>
<dbReference type="SMART" id="SM00880">
    <property type="entry name" value="CHAD"/>
    <property type="match status" value="1"/>
</dbReference>
<evidence type="ECO:0000259" key="1">
    <source>
        <dbReference type="PROSITE" id="PS51708"/>
    </source>
</evidence>
<reference evidence="3" key="1">
    <citation type="submission" date="2019-04" db="EMBL/GenBank/DDBJ databases">
        <title>Genome sequence of Pseudomonas putida 1290, an auxin catabolizing strain.</title>
        <authorList>
            <person name="Laird T.S."/>
            <person name="Leveau J.H.J."/>
        </authorList>
    </citation>
    <scope>NUCLEOTIDE SEQUENCE [LARGE SCALE GENOMIC DNA]</scope>
    <source>
        <strain evidence="3">1290</strain>
    </source>
</reference>
<dbReference type="OrthoDB" id="8587394at2"/>
<organism evidence="2 3">
    <name type="scientific">Pseudomonas putida</name>
    <name type="common">Arthrobacter siderocapsulatus</name>
    <dbReference type="NCBI Taxonomy" id="303"/>
    <lineage>
        <taxon>Bacteria</taxon>
        <taxon>Pseudomonadati</taxon>
        <taxon>Pseudomonadota</taxon>
        <taxon>Gammaproteobacteria</taxon>
        <taxon>Pseudomonadales</taxon>
        <taxon>Pseudomonadaceae</taxon>
        <taxon>Pseudomonas</taxon>
    </lineage>
</organism>
<dbReference type="Pfam" id="PF05235">
    <property type="entry name" value="CHAD"/>
    <property type="match status" value="1"/>
</dbReference>
<dbReference type="PROSITE" id="PS51708">
    <property type="entry name" value="CHAD"/>
    <property type="match status" value="1"/>
</dbReference>
<feature type="domain" description="CHAD" evidence="1">
    <location>
        <begin position="2"/>
        <end position="254"/>
    </location>
</feature>
<gene>
    <name evidence="2" type="ORF">E6B08_09650</name>
</gene>
<dbReference type="InterPro" id="IPR007899">
    <property type="entry name" value="CHAD_dom"/>
</dbReference>
<name>A0A4D6XFT0_PSEPU</name>
<dbReference type="InterPro" id="IPR038186">
    <property type="entry name" value="CHAD_dom_sf"/>
</dbReference>
<dbReference type="Gene3D" id="1.40.20.10">
    <property type="entry name" value="CHAD domain"/>
    <property type="match status" value="1"/>
</dbReference>
<dbReference type="Proteomes" id="UP000298551">
    <property type="component" value="Chromosome"/>
</dbReference>
<evidence type="ECO:0000313" key="2">
    <source>
        <dbReference type="EMBL" id="QCI11625.1"/>
    </source>
</evidence>
<proteinExistence type="predicted"/>
<protein>
    <submittedName>
        <fullName evidence="2">CHAD domain-containing protein</fullName>
    </submittedName>
</protein>
<dbReference type="PANTHER" id="PTHR39339">
    <property type="entry name" value="SLR1444 PROTEIN"/>
    <property type="match status" value="1"/>
</dbReference>
<evidence type="ECO:0000313" key="3">
    <source>
        <dbReference type="Proteomes" id="UP000298551"/>
    </source>
</evidence>